<evidence type="ECO:0000256" key="3">
    <source>
        <dbReference type="ARBA" id="ARBA00022679"/>
    </source>
</evidence>
<dbReference type="PANTHER" id="PTHR23245">
    <property type="entry name" value="TRNA METHYLTRANSFERASE"/>
    <property type="match status" value="1"/>
</dbReference>
<keyword evidence="1" id="KW-0963">Cytoplasm</keyword>
<dbReference type="AlphaFoldDB" id="A0A8T4GVL7"/>
<keyword evidence="4" id="KW-0949">S-adenosyl-L-methionine</keyword>
<dbReference type="Pfam" id="PF25133">
    <property type="entry name" value="TYW2_N_2"/>
    <property type="match status" value="1"/>
</dbReference>
<dbReference type="Pfam" id="PF02475">
    <property type="entry name" value="TRM5-TYW2_MTfase"/>
    <property type="match status" value="1"/>
</dbReference>
<dbReference type="CDD" id="cd02440">
    <property type="entry name" value="AdoMet_MTases"/>
    <property type="match status" value="1"/>
</dbReference>
<dbReference type="Proteomes" id="UP000823736">
    <property type="component" value="Unassembled WGS sequence"/>
</dbReference>
<dbReference type="EMBL" id="JAGGLC010000003">
    <property type="protein sequence ID" value="MBP1987057.1"/>
    <property type="molecule type" value="Genomic_DNA"/>
</dbReference>
<dbReference type="GO" id="GO:0005737">
    <property type="term" value="C:cytoplasm"/>
    <property type="evidence" value="ECO:0007669"/>
    <property type="project" value="TreeGrafter"/>
</dbReference>
<evidence type="ECO:0000256" key="2">
    <source>
        <dbReference type="ARBA" id="ARBA00022603"/>
    </source>
</evidence>
<dbReference type="Gene3D" id="3.30.300.110">
    <property type="entry name" value="Met-10+ protein-like domains"/>
    <property type="match status" value="1"/>
</dbReference>
<dbReference type="Gene3D" id="3.30.70.2580">
    <property type="match status" value="1"/>
</dbReference>
<keyword evidence="3 7" id="KW-0808">Transferase</keyword>
<dbReference type="GO" id="GO:0052906">
    <property type="term" value="F:tRNA (guanine(37)-N1)-methyltransferase activity"/>
    <property type="evidence" value="ECO:0007669"/>
    <property type="project" value="UniProtKB-EC"/>
</dbReference>
<protein>
    <submittedName>
        <fullName evidence="7">tRNA (Guanine37-N1)-methyltransferase</fullName>
        <ecNumber evidence="7">2.1.1.228</ecNumber>
    </submittedName>
</protein>
<sequence>MERPCVVVARESGETARQRLAEADVIDQEFGIDVSDGSAASGAAEDDGQLYIPVTDPEAVPEDLEIERHDVPARTPQRTPADLLGEEPTYERLGDVVLVDEDGPERAAEIAEAIMESDIPVRSVLNRDSKVKGETRVRDWEVLADEGEERPPTETVHREYGHEFAVDVSEVYFSPRLATERNRVVEQVEPGEHALDMFTGAGPYAIPMADAGAEVVACDINPEAIEYLRENAERNGVADRITAHVGDVRALTDEYADWADRLVMNLPHTAAEFADAAVAFANDSAVVHLYDIQHEDDPFERGREALEDAAGDEYEVTTLEERVVRSYAPHELNVCLDARLDRID</sequence>
<keyword evidence="2 7" id="KW-0489">Methyltransferase</keyword>
<dbReference type="RefSeq" id="WP_209491338.1">
    <property type="nucleotide sequence ID" value="NZ_JAGGLC010000003.1"/>
</dbReference>
<evidence type="ECO:0000313" key="7">
    <source>
        <dbReference type="EMBL" id="MBP1987057.1"/>
    </source>
</evidence>
<dbReference type="InterPro" id="IPR056743">
    <property type="entry name" value="TRM5-TYW2-like_MTfase"/>
</dbReference>
<dbReference type="Pfam" id="PF18093">
    <property type="entry name" value="Trm5_N"/>
    <property type="match status" value="1"/>
</dbReference>
<comment type="caution">
    <text evidence="7">The sequence shown here is derived from an EMBL/GenBank/DDBJ whole genome shotgun (WGS) entry which is preliminary data.</text>
</comment>
<evidence type="ECO:0000313" key="8">
    <source>
        <dbReference type="Proteomes" id="UP000823736"/>
    </source>
</evidence>
<dbReference type="InterPro" id="IPR056744">
    <property type="entry name" value="TRM5/TYW2-like_N"/>
</dbReference>
<dbReference type="OrthoDB" id="8079at2157"/>
<evidence type="ECO:0000256" key="5">
    <source>
        <dbReference type="ARBA" id="ARBA00022694"/>
    </source>
</evidence>
<proteinExistence type="predicted"/>
<dbReference type="InterPro" id="IPR029063">
    <property type="entry name" value="SAM-dependent_MTases_sf"/>
</dbReference>
<organism evidence="7 8">
    <name type="scientific">Halolamina salifodinae</name>
    <dbReference type="NCBI Taxonomy" id="1202767"/>
    <lineage>
        <taxon>Archaea</taxon>
        <taxon>Methanobacteriati</taxon>
        <taxon>Methanobacteriota</taxon>
        <taxon>Stenosarchaea group</taxon>
        <taxon>Halobacteria</taxon>
        <taxon>Halobacteriales</taxon>
        <taxon>Haloferacaceae</taxon>
    </lineage>
</organism>
<name>A0A8T4GVL7_9EURY</name>
<evidence type="ECO:0000256" key="4">
    <source>
        <dbReference type="ARBA" id="ARBA00022691"/>
    </source>
</evidence>
<reference evidence="7" key="1">
    <citation type="submission" date="2021-03" db="EMBL/GenBank/DDBJ databases">
        <title>Genomic Encyclopedia of Type Strains, Phase IV (KMG-IV): sequencing the most valuable type-strain genomes for metagenomic binning, comparative biology and taxonomic classification.</title>
        <authorList>
            <person name="Goeker M."/>
        </authorList>
    </citation>
    <scope>NUCLEOTIDE SEQUENCE</scope>
    <source>
        <strain evidence="7">DSM 26232</strain>
    </source>
</reference>
<evidence type="ECO:0000256" key="1">
    <source>
        <dbReference type="ARBA" id="ARBA00022490"/>
    </source>
</evidence>
<gene>
    <name evidence="7" type="ORF">J2753_001555</name>
</gene>
<dbReference type="InterPro" id="IPR030382">
    <property type="entry name" value="MeTrfase_TRM5/TYW2"/>
</dbReference>
<feature type="domain" description="SAM-dependent methyltransferase TRM5/TYW2-type" evidence="6">
    <location>
        <begin position="90"/>
        <end position="342"/>
    </location>
</feature>
<dbReference type="InterPro" id="IPR040601">
    <property type="entry name" value="Trm5a/b_N"/>
</dbReference>
<dbReference type="GO" id="GO:0002939">
    <property type="term" value="P:tRNA N1-guanine methylation"/>
    <property type="evidence" value="ECO:0007669"/>
    <property type="project" value="TreeGrafter"/>
</dbReference>
<keyword evidence="5" id="KW-0819">tRNA processing</keyword>
<accession>A0A8T4GVL7</accession>
<evidence type="ECO:0000259" key="6">
    <source>
        <dbReference type="PROSITE" id="PS51684"/>
    </source>
</evidence>
<dbReference type="PROSITE" id="PS51684">
    <property type="entry name" value="SAM_MT_TRM5_TYW2"/>
    <property type="match status" value="1"/>
</dbReference>
<dbReference type="EC" id="2.1.1.228" evidence="7"/>
<keyword evidence="8" id="KW-1185">Reference proteome</keyword>
<dbReference type="PANTHER" id="PTHR23245:SF36">
    <property type="entry name" value="TRNA (GUANINE(37)-N1)-METHYLTRANSFERASE"/>
    <property type="match status" value="1"/>
</dbReference>
<dbReference type="Gene3D" id="3.40.50.150">
    <property type="entry name" value="Vaccinia Virus protein VP39"/>
    <property type="match status" value="1"/>
</dbReference>
<dbReference type="SUPFAM" id="SSF53335">
    <property type="entry name" value="S-adenosyl-L-methionine-dependent methyltransferases"/>
    <property type="match status" value="1"/>
</dbReference>